<proteinExistence type="predicted"/>
<comment type="caution">
    <text evidence="3">The sequence shown here is derived from an EMBL/GenBank/DDBJ whole genome shotgun (WGS) entry which is preliminary data.</text>
</comment>
<feature type="compositionally biased region" description="Basic and acidic residues" evidence="1">
    <location>
        <begin position="35"/>
        <end position="45"/>
    </location>
</feature>
<feature type="region of interest" description="Disordered" evidence="1">
    <location>
        <begin position="1"/>
        <end position="77"/>
    </location>
</feature>
<dbReference type="EMBL" id="BIXY01000002">
    <property type="protein sequence ID" value="GCF06752.1"/>
    <property type="molecule type" value="Genomic_DNA"/>
</dbReference>
<evidence type="ECO:0000313" key="3">
    <source>
        <dbReference type="EMBL" id="GCF06752.1"/>
    </source>
</evidence>
<feature type="transmembrane region" description="Helical" evidence="2">
    <location>
        <begin position="249"/>
        <end position="272"/>
    </location>
</feature>
<keyword evidence="2" id="KW-0472">Membrane</keyword>
<gene>
    <name evidence="3" type="ORF">KDI_03160</name>
</gene>
<feature type="region of interest" description="Disordered" evidence="1">
    <location>
        <begin position="600"/>
        <end position="622"/>
    </location>
</feature>
<dbReference type="Proteomes" id="UP000322530">
    <property type="component" value="Unassembled WGS sequence"/>
</dbReference>
<feature type="transmembrane region" description="Helical" evidence="2">
    <location>
        <begin position="562"/>
        <end position="587"/>
    </location>
</feature>
<keyword evidence="2" id="KW-1133">Transmembrane helix</keyword>
<feature type="transmembrane region" description="Helical" evidence="2">
    <location>
        <begin position="367"/>
        <end position="393"/>
    </location>
</feature>
<feature type="transmembrane region" description="Helical" evidence="2">
    <location>
        <begin position="413"/>
        <end position="432"/>
    </location>
</feature>
<keyword evidence="4" id="KW-1185">Reference proteome</keyword>
<feature type="compositionally biased region" description="Polar residues" evidence="1">
    <location>
        <begin position="601"/>
        <end position="622"/>
    </location>
</feature>
<dbReference type="GO" id="GO:0008233">
    <property type="term" value="F:peptidase activity"/>
    <property type="evidence" value="ECO:0007669"/>
    <property type="project" value="InterPro"/>
</dbReference>
<evidence type="ECO:0000256" key="2">
    <source>
        <dbReference type="SAM" id="Phobius"/>
    </source>
</evidence>
<feature type="transmembrane region" description="Helical" evidence="2">
    <location>
        <begin position="292"/>
        <end position="312"/>
    </location>
</feature>
<dbReference type="AlphaFoldDB" id="A0A5A5T5V2"/>
<feature type="transmembrane region" description="Helical" evidence="2">
    <location>
        <begin position="444"/>
        <end position="464"/>
    </location>
</feature>
<name>A0A5A5T5V2_9CHLR</name>
<evidence type="ECO:0008006" key="5">
    <source>
        <dbReference type="Google" id="ProtNLM"/>
    </source>
</evidence>
<dbReference type="Pfam" id="PF13367">
    <property type="entry name" value="PrsW-protease"/>
    <property type="match status" value="1"/>
</dbReference>
<feature type="transmembrane region" description="Helical" evidence="2">
    <location>
        <begin position="199"/>
        <end position="229"/>
    </location>
</feature>
<reference evidence="3 4" key="1">
    <citation type="submission" date="2019-01" db="EMBL/GenBank/DDBJ databases">
        <title>Draft genome sequence of Dictyobacter sp. Uno17.</title>
        <authorList>
            <person name="Wang C.M."/>
            <person name="Zheng Y."/>
            <person name="Sakai Y."/>
            <person name="Abe K."/>
            <person name="Yokota A."/>
            <person name="Yabe S."/>
        </authorList>
    </citation>
    <scope>NUCLEOTIDE SEQUENCE [LARGE SCALE GENOMIC DNA]</scope>
    <source>
        <strain evidence="3 4">Uno17</strain>
    </source>
</reference>
<keyword evidence="2" id="KW-0812">Transmembrane</keyword>
<dbReference type="InterPro" id="IPR026898">
    <property type="entry name" value="PrsW"/>
</dbReference>
<dbReference type="RefSeq" id="WP_149399643.1">
    <property type="nucleotide sequence ID" value="NZ_BIXY01000002.1"/>
</dbReference>
<feature type="transmembrane region" description="Helical" evidence="2">
    <location>
        <begin position="324"/>
        <end position="346"/>
    </location>
</feature>
<accession>A0A5A5T5V2</accession>
<evidence type="ECO:0000313" key="4">
    <source>
        <dbReference type="Proteomes" id="UP000322530"/>
    </source>
</evidence>
<sequence length="622" mass="68635">MGFEYKGPPIDPSTQKRTHPEEQPTDGRQPGQTARYEEPKYREHVSQPLVHRTGSTPAQPVYVPQGLQGSQGTPGTYPPVAGQPPMVRPVYPPIAPQYQQPYNPTYPPGQVWRQPYPGQMGQQHPGQPYPGQMGQQHPGQPYPVQYAQPYSGQPYGYPVQGGYGYPYSNGYYPYTPYGYYGGYGYYGQSLKPKRDVYQLTISIISIICSSIVLATGLLCALFLLITALVAPYTQATTTKPGQLFSSITMLTALTIAGLVGGSFGLYHSIMAVRQRKSIEFKLPSIPLGKLRLPWFVLFLAFYVVMIAIGLMLRGNDHVAQQTWLTVFLIALAGMLPALAILSLGVWRVHNKQDEHWTTTWRRLSIAMISGATSAILFASIFELILSAILVSSMHINSFNMSDPNMPIPNDSKTLIYLFLVVSVVAPLVEEGVKPLAVVTLVGRIHSAAEAFLLGMACGIGFDLIETSGYISSGYSNWVDVAIQRSSAGLLHSFGAGMTALGWYLLTHKDALPKRRIWIGLGCGLYAVLQHAIWNGSFIFQILPAPIGPYFTNGTFWIGNYELPSIMFIYIVETILMVCFFLFVTGKLGRKPTFWRRRPANVSDTATSQPTNPPSNTHPLPVH</sequence>
<feature type="region of interest" description="Disordered" evidence="1">
    <location>
        <begin position="115"/>
        <end position="138"/>
    </location>
</feature>
<dbReference type="OrthoDB" id="154108at2"/>
<organism evidence="3 4">
    <name type="scientific">Dictyobacter arantiisoli</name>
    <dbReference type="NCBI Taxonomy" id="2014874"/>
    <lineage>
        <taxon>Bacteria</taxon>
        <taxon>Bacillati</taxon>
        <taxon>Chloroflexota</taxon>
        <taxon>Ktedonobacteria</taxon>
        <taxon>Ktedonobacterales</taxon>
        <taxon>Dictyobacteraceae</taxon>
        <taxon>Dictyobacter</taxon>
    </lineage>
</organism>
<protein>
    <recommendedName>
        <fullName evidence="5">Protease PrsW</fullName>
    </recommendedName>
</protein>
<feature type="transmembrane region" description="Helical" evidence="2">
    <location>
        <begin position="484"/>
        <end position="505"/>
    </location>
</feature>
<evidence type="ECO:0000256" key="1">
    <source>
        <dbReference type="SAM" id="MobiDB-lite"/>
    </source>
</evidence>
<feature type="transmembrane region" description="Helical" evidence="2">
    <location>
        <begin position="517"/>
        <end position="542"/>
    </location>
</feature>